<dbReference type="InParanoid" id="B9SSJ5"/>
<dbReference type="AlphaFoldDB" id="B9SSJ5"/>
<dbReference type="Proteomes" id="UP000008311">
    <property type="component" value="Unassembled WGS sequence"/>
</dbReference>
<reference evidence="2" key="1">
    <citation type="journal article" date="2010" name="Nat. Biotechnol.">
        <title>Draft genome sequence of the oilseed species Ricinus communis.</title>
        <authorList>
            <person name="Chan A.P."/>
            <person name="Crabtree J."/>
            <person name="Zhao Q."/>
            <person name="Lorenzi H."/>
            <person name="Orvis J."/>
            <person name="Puiu D."/>
            <person name="Melake-Berhan A."/>
            <person name="Jones K.M."/>
            <person name="Redman J."/>
            <person name="Chen G."/>
            <person name="Cahoon E.B."/>
            <person name="Gedil M."/>
            <person name="Stanke M."/>
            <person name="Haas B.J."/>
            <person name="Wortman J.R."/>
            <person name="Fraser-Liggett C.M."/>
            <person name="Ravel J."/>
            <person name="Rabinowicz P.D."/>
        </authorList>
    </citation>
    <scope>NUCLEOTIDE SEQUENCE [LARGE SCALE GENOMIC DNA]</scope>
    <source>
        <strain evidence="2">cv. Hale</strain>
    </source>
</reference>
<evidence type="ECO:0000313" key="1">
    <source>
        <dbReference type="EMBL" id="EEF33438.1"/>
    </source>
</evidence>
<protein>
    <submittedName>
        <fullName evidence="1">Uncharacterized protein</fullName>
    </submittedName>
</protein>
<gene>
    <name evidence="1" type="ORF">RCOM_0511770</name>
</gene>
<name>B9SSJ5_RICCO</name>
<evidence type="ECO:0000313" key="2">
    <source>
        <dbReference type="Proteomes" id="UP000008311"/>
    </source>
</evidence>
<accession>B9SSJ5</accession>
<dbReference type="EMBL" id="EQ974114">
    <property type="protein sequence ID" value="EEF33438.1"/>
    <property type="molecule type" value="Genomic_DNA"/>
</dbReference>
<sequence length="91" mass="10483">MGGTAEKTRRLKKLLRCCARKLKTLLVTSFRRSCGPAVLFSTPRAVRCEELFLSSEEQNTRTAYYDDDDHYIIAAHIAAQNHFSFRPNIYL</sequence>
<organism evidence="1 2">
    <name type="scientific">Ricinus communis</name>
    <name type="common">Castor bean</name>
    <dbReference type="NCBI Taxonomy" id="3988"/>
    <lineage>
        <taxon>Eukaryota</taxon>
        <taxon>Viridiplantae</taxon>
        <taxon>Streptophyta</taxon>
        <taxon>Embryophyta</taxon>
        <taxon>Tracheophyta</taxon>
        <taxon>Spermatophyta</taxon>
        <taxon>Magnoliopsida</taxon>
        <taxon>eudicotyledons</taxon>
        <taxon>Gunneridae</taxon>
        <taxon>Pentapetalae</taxon>
        <taxon>rosids</taxon>
        <taxon>fabids</taxon>
        <taxon>Malpighiales</taxon>
        <taxon>Euphorbiaceae</taxon>
        <taxon>Acalyphoideae</taxon>
        <taxon>Acalypheae</taxon>
        <taxon>Ricinus</taxon>
    </lineage>
</organism>
<keyword evidence="2" id="KW-1185">Reference proteome</keyword>
<proteinExistence type="predicted"/>